<dbReference type="Gene3D" id="3.40.710.10">
    <property type="entry name" value="DD-peptidase/beta-lactamase superfamily"/>
    <property type="match status" value="1"/>
</dbReference>
<evidence type="ECO:0000256" key="2">
    <source>
        <dbReference type="ARBA" id="ARBA00007898"/>
    </source>
</evidence>
<dbReference type="GO" id="GO:0005886">
    <property type="term" value="C:plasma membrane"/>
    <property type="evidence" value="ECO:0007669"/>
    <property type="project" value="TreeGrafter"/>
</dbReference>
<keyword evidence="6 8" id="KW-0046">Antibiotic resistance</keyword>
<dbReference type="InterPro" id="IPR002137">
    <property type="entry name" value="Beta-lactam_class-D_AS"/>
</dbReference>
<dbReference type="GO" id="GO:0008658">
    <property type="term" value="F:penicillin binding"/>
    <property type="evidence" value="ECO:0007669"/>
    <property type="project" value="InterPro"/>
</dbReference>
<evidence type="ECO:0000256" key="7">
    <source>
        <dbReference type="PIRSR" id="PIRSR602137-50"/>
    </source>
</evidence>
<dbReference type="InterPro" id="IPR012338">
    <property type="entry name" value="Beta-lactam/transpept-like"/>
</dbReference>
<dbReference type="GO" id="GO:0071555">
    <property type="term" value="P:cell wall organization"/>
    <property type="evidence" value="ECO:0007669"/>
    <property type="project" value="TreeGrafter"/>
</dbReference>
<protein>
    <recommendedName>
        <fullName evidence="3 8">Beta-lactamase</fullName>
        <ecNumber evidence="3 8">3.5.2.6</ecNumber>
    </recommendedName>
</protein>
<dbReference type="InterPro" id="IPR001460">
    <property type="entry name" value="PCN-bd_Tpept"/>
</dbReference>
<dbReference type="InterPro" id="IPR050515">
    <property type="entry name" value="Beta-lactam/transpept"/>
</dbReference>
<comment type="similarity">
    <text evidence="2 8">Belongs to the class-D beta-lactamase family.</text>
</comment>
<feature type="active site" description="Acyl-ester intermediate" evidence="7">
    <location>
        <position position="66"/>
    </location>
</feature>
<feature type="modified residue" description="N6-carboxylysine" evidence="7">
    <location>
        <position position="69"/>
    </location>
</feature>
<dbReference type="STRING" id="398767.Glov_0120"/>
<keyword evidence="4 9" id="KW-0732">Signal</keyword>
<evidence type="ECO:0000256" key="3">
    <source>
        <dbReference type="ARBA" id="ARBA00012865"/>
    </source>
</evidence>
<dbReference type="GO" id="GO:0046677">
    <property type="term" value="P:response to antibiotic"/>
    <property type="evidence" value="ECO:0007669"/>
    <property type="project" value="UniProtKB-UniRule"/>
</dbReference>
<dbReference type="EC" id="3.5.2.6" evidence="3 8"/>
<dbReference type="Proteomes" id="UP000002420">
    <property type="component" value="Chromosome"/>
</dbReference>
<dbReference type="EMBL" id="CP001089">
    <property type="protein sequence ID" value="ACD93857.1"/>
    <property type="molecule type" value="Genomic_DNA"/>
</dbReference>
<dbReference type="PROSITE" id="PS00337">
    <property type="entry name" value="BETA_LACTAMASE_D"/>
    <property type="match status" value="1"/>
</dbReference>
<evidence type="ECO:0000313" key="12">
    <source>
        <dbReference type="Proteomes" id="UP000002420"/>
    </source>
</evidence>
<evidence type="ECO:0000313" key="11">
    <source>
        <dbReference type="EMBL" id="ACD93857.1"/>
    </source>
</evidence>
<dbReference type="PANTHER" id="PTHR30627:SF6">
    <property type="entry name" value="BETA-LACTAMASE YBXI-RELATED"/>
    <property type="match status" value="1"/>
</dbReference>
<dbReference type="SUPFAM" id="SSF56601">
    <property type="entry name" value="beta-lactamase/transpeptidase-like"/>
    <property type="match status" value="1"/>
</dbReference>
<comment type="catalytic activity">
    <reaction evidence="1 8">
        <text>a beta-lactam + H2O = a substituted beta-amino acid</text>
        <dbReference type="Rhea" id="RHEA:20401"/>
        <dbReference type="ChEBI" id="CHEBI:15377"/>
        <dbReference type="ChEBI" id="CHEBI:35627"/>
        <dbReference type="ChEBI" id="CHEBI:140347"/>
        <dbReference type="EC" id="3.5.2.6"/>
    </reaction>
</comment>
<dbReference type="GO" id="GO:0017001">
    <property type="term" value="P:antibiotic catabolic process"/>
    <property type="evidence" value="ECO:0007669"/>
    <property type="project" value="InterPro"/>
</dbReference>
<accession>B3E9J1</accession>
<dbReference type="GO" id="GO:0008800">
    <property type="term" value="F:beta-lactamase activity"/>
    <property type="evidence" value="ECO:0007669"/>
    <property type="project" value="UniProtKB-UniRule"/>
</dbReference>
<evidence type="ECO:0000256" key="8">
    <source>
        <dbReference type="RuleBase" id="RU361140"/>
    </source>
</evidence>
<evidence type="ECO:0000256" key="4">
    <source>
        <dbReference type="ARBA" id="ARBA00022729"/>
    </source>
</evidence>
<name>B3E9J1_TRIL1</name>
<dbReference type="OrthoDB" id="9762883at2"/>
<dbReference type="HOGENOM" id="CLU_035412_3_2_7"/>
<gene>
    <name evidence="11" type="ordered locus">Glov_0120</name>
</gene>
<feature type="chain" id="PRO_5002786179" description="Beta-lactamase" evidence="9">
    <location>
        <begin position="23"/>
        <end position="262"/>
    </location>
</feature>
<dbReference type="eggNOG" id="COG2602">
    <property type="taxonomic scope" value="Bacteria"/>
</dbReference>
<proteinExistence type="inferred from homology"/>
<evidence type="ECO:0000256" key="6">
    <source>
        <dbReference type="ARBA" id="ARBA00023251"/>
    </source>
</evidence>
<reference evidence="11 12" key="1">
    <citation type="submission" date="2008-05" db="EMBL/GenBank/DDBJ databases">
        <title>Complete sequence of chromosome of Geobacter lovleyi SZ.</title>
        <authorList>
            <consortium name="US DOE Joint Genome Institute"/>
            <person name="Lucas S."/>
            <person name="Copeland A."/>
            <person name="Lapidus A."/>
            <person name="Glavina del Rio T."/>
            <person name="Dalin E."/>
            <person name="Tice H."/>
            <person name="Bruce D."/>
            <person name="Goodwin L."/>
            <person name="Pitluck S."/>
            <person name="Chertkov O."/>
            <person name="Meincke L."/>
            <person name="Brettin T."/>
            <person name="Detter J.C."/>
            <person name="Han C."/>
            <person name="Tapia R."/>
            <person name="Kuske C.R."/>
            <person name="Schmutz J."/>
            <person name="Larimer F."/>
            <person name="Land M."/>
            <person name="Hauser L."/>
            <person name="Kyrpides N."/>
            <person name="Mikhailova N."/>
            <person name="Sung Y."/>
            <person name="Fletcher K.E."/>
            <person name="Ritalahti K.M."/>
            <person name="Loeffler F.E."/>
            <person name="Richardson P."/>
        </authorList>
    </citation>
    <scope>NUCLEOTIDE SEQUENCE [LARGE SCALE GENOMIC DNA]</scope>
    <source>
        <strain evidence="12">ATCC BAA-1151 / DSM 17278 / SZ</strain>
    </source>
</reference>
<feature type="signal peptide" evidence="9">
    <location>
        <begin position="1"/>
        <end position="22"/>
    </location>
</feature>
<dbReference type="NCBIfam" id="NF012161">
    <property type="entry name" value="bla_class_D_main"/>
    <property type="match status" value="1"/>
</dbReference>
<evidence type="ECO:0000259" key="10">
    <source>
        <dbReference type="Pfam" id="PF00905"/>
    </source>
</evidence>
<dbReference type="KEGG" id="glo:Glov_0120"/>
<dbReference type="AlphaFoldDB" id="B3E9J1"/>
<organism evidence="11 12">
    <name type="scientific">Trichlorobacter lovleyi (strain ATCC BAA-1151 / DSM 17278 / SZ)</name>
    <name type="common">Geobacter lovleyi</name>
    <dbReference type="NCBI Taxonomy" id="398767"/>
    <lineage>
        <taxon>Bacteria</taxon>
        <taxon>Pseudomonadati</taxon>
        <taxon>Thermodesulfobacteriota</taxon>
        <taxon>Desulfuromonadia</taxon>
        <taxon>Geobacterales</taxon>
        <taxon>Geobacteraceae</taxon>
        <taxon>Trichlorobacter</taxon>
    </lineage>
</organism>
<dbReference type="Pfam" id="PF00905">
    <property type="entry name" value="Transpeptidase"/>
    <property type="match status" value="1"/>
</dbReference>
<evidence type="ECO:0000256" key="5">
    <source>
        <dbReference type="ARBA" id="ARBA00022801"/>
    </source>
</evidence>
<sequence>MPRLHLYAVLLLLICVVTPARAEDAVLARLFSDRKVSGTLLIANLKGNALHLHDEARANKPLLPASTFKIPNTLIALDEGVVTEQERLKWDGTDRGVPAWNRDQTLTSAFKNSCVWCYQELAQRIGIARYRQWLKKIDYGNADPGPGLTSFWLSGDLRISAVQQMLFLHKLYKRELPFKASSYDALARIMLMEEKPGYRLYAKTGWAGYGEKNTPQTGWYVGYVETGTEVWFFALNMAITKPAEGAYRQQIVMEALKLKGII</sequence>
<keyword evidence="5 8" id="KW-0378">Hydrolase</keyword>
<dbReference type="RefSeq" id="WP_012468216.1">
    <property type="nucleotide sequence ID" value="NC_010814.1"/>
</dbReference>
<feature type="domain" description="Penicillin-binding protein transpeptidase" evidence="10">
    <location>
        <begin position="58"/>
        <end position="256"/>
    </location>
</feature>
<dbReference type="PANTHER" id="PTHR30627">
    <property type="entry name" value="PEPTIDOGLYCAN D,D-TRANSPEPTIDASE"/>
    <property type="match status" value="1"/>
</dbReference>
<evidence type="ECO:0000256" key="1">
    <source>
        <dbReference type="ARBA" id="ARBA00001526"/>
    </source>
</evidence>
<evidence type="ECO:0000256" key="9">
    <source>
        <dbReference type="SAM" id="SignalP"/>
    </source>
</evidence>
<keyword evidence="12" id="KW-1185">Reference proteome</keyword>